<feature type="repeat" description="ANK" evidence="6">
    <location>
        <begin position="209"/>
        <end position="242"/>
    </location>
</feature>
<evidence type="ECO:0000256" key="5">
    <source>
        <dbReference type="ARBA" id="ARBA00023080"/>
    </source>
</evidence>
<dbReference type="PANTHER" id="PTHR11241:SF0">
    <property type="entry name" value="DEOXYURIDINE 5'-TRIPHOSPHATE NUCLEOTIDOHYDROLASE"/>
    <property type="match status" value="1"/>
</dbReference>
<name>A0ABP0REL7_9DINO</name>
<dbReference type="Gene3D" id="2.70.40.10">
    <property type="match status" value="3"/>
</dbReference>
<dbReference type="SUPFAM" id="SSF51283">
    <property type="entry name" value="dUTPase-like"/>
    <property type="match status" value="3"/>
</dbReference>
<evidence type="ECO:0000259" key="8">
    <source>
        <dbReference type="Pfam" id="PF00692"/>
    </source>
</evidence>
<evidence type="ECO:0000256" key="2">
    <source>
        <dbReference type="ARBA" id="ARBA00006581"/>
    </source>
</evidence>
<dbReference type="Gene3D" id="1.25.40.20">
    <property type="entry name" value="Ankyrin repeat-containing domain"/>
    <property type="match status" value="1"/>
</dbReference>
<keyword evidence="4" id="KW-0378">Hydrolase</keyword>
<evidence type="ECO:0000313" key="10">
    <source>
        <dbReference type="Proteomes" id="UP001642464"/>
    </source>
</evidence>
<evidence type="ECO:0000256" key="3">
    <source>
        <dbReference type="ARBA" id="ARBA00012379"/>
    </source>
</evidence>
<sequence>MFQCQSSRLYEVQSIPGYVERCDFFMVLAPELFHRDTGLICNSTSWQSRGWCMAELLCHQLSKKPDTSIITIHSGRHAELNSWKIHWDAVWQSKFTVEEDRCLVADVVRKSVEVKIQHEREAGSLVYSRYLVTGQFKLLRDVIPAWEIEEFLRQFQFSSLREAAMDSSSMPGLLCAVLSGDVKIRLLVESTADVNLRCHGLEKVCSQPSGHTPLIIAARSKQNPSVLATLIELQADLNAGSPLGSRIAHWVDLEDMGKFGHSPLASTCSLANLETVAEMIACGCDVNPSSAGLYPLHILATNTKRESAEKAKLLIAHRADVDVKASTSGMFACVCRGAQIISYTADFGSLSAATNSDSVQLTLFDRFLIRFWRTGVWWPTCSVADADRAIAGADRSIANARGDLPVTLAMNEAKAVDSIQTGAGVVDYDYRGEVGVVLFNHGPEEPLVADKHEWEEEEEELSVTAGDEVAYLILEKISMAGCREVESLDETLRGTGGFGSTGISGEAPAKRQRSEAQELPLQRGEEMLVKRSTSTAVLPVRGSAAAAGFDLAAAEATVIPAGGKGIVKTGLSIAIPEGTYARVAPRSGLAVKKMIHAGAGVVDYDYRGEVGVVLFNHGAEDFAVATGDRVAQLILEKISMTTCREVESFEEATHGLEEMLVKRLTPSAVLPARGSKAAAGFDLAAAEATVIPAGGQGLVKTGISIAIPEGTYARVAPRSGLAVKKMIHTGAGVVHHAHRGEVGVVLFNHGAEDFAVSVGDRVAQLILQQISLVDCQEVASLDETLRGAGGFGSTGVATTVPRSLRRLSHRSVVLVRNDPVRQL</sequence>
<dbReference type="SMART" id="SM00248">
    <property type="entry name" value="ANK"/>
    <property type="match status" value="3"/>
</dbReference>
<feature type="region of interest" description="Disordered" evidence="7">
    <location>
        <begin position="493"/>
        <end position="520"/>
    </location>
</feature>
<proteinExistence type="inferred from homology"/>
<dbReference type="Pfam" id="PF00692">
    <property type="entry name" value="dUTPase"/>
    <property type="match status" value="2"/>
</dbReference>
<evidence type="ECO:0000256" key="7">
    <source>
        <dbReference type="SAM" id="MobiDB-lite"/>
    </source>
</evidence>
<dbReference type="CDD" id="cd07557">
    <property type="entry name" value="trimeric_dUTPase"/>
    <property type="match status" value="2"/>
</dbReference>
<keyword evidence="5" id="KW-0546">Nucleotide metabolism</keyword>
<keyword evidence="10" id="KW-1185">Reference proteome</keyword>
<reference evidence="9 10" key="1">
    <citation type="submission" date="2024-02" db="EMBL/GenBank/DDBJ databases">
        <authorList>
            <person name="Chen Y."/>
            <person name="Shah S."/>
            <person name="Dougan E. K."/>
            <person name="Thang M."/>
            <person name="Chan C."/>
        </authorList>
    </citation>
    <scope>NUCLEOTIDE SEQUENCE [LARGE SCALE GENOMIC DNA]</scope>
</reference>
<dbReference type="InterPro" id="IPR036157">
    <property type="entry name" value="dUTPase-like_sf"/>
</dbReference>
<dbReference type="EC" id="3.6.1.23" evidence="3"/>
<gene>
    <name evidence="9" type="ORF">SCF082_LOCUS46041</name>
</gene>
<comment type="pathway">
    <text evidence="1">Pyrimidine metabolism; dUMP biosynthesis; dUMP from dCTP (dUTP route): step 2/2.</text>
</comment>
<dbReference type="PANTHER" id="PTHR11241">
    <property type="entry name" value="DEOXYURIDINE 5'-TRIPHOSPHATE NUCLEOTIDOHYDROLASE"/>
    <property type="match status" value="1"/>
</dbReference>
<dbReference type="PROSITE" id="PS50088">
    <property type="entry name" value="ANK_REPEAT"/>
    <property type="match status" value="1"/>
</dbReference>
<dbReference type="EMBL" id="CAXAMM010041239">
    <property type="protein sequence ID" value="CAK9098198.1"/>
    <property type="molecule type" value="Genomic_DNA"/>
</dbReference>
<evidence type="ECO:0000256" key="4">
    <source>
        <dbReference type="ARBA" id="ARBA00022801"/>
    </source>
</evidence>
<dbReference type="PROSITE" id="PS50297">
    <property type="entry name" value="ANK_REP_REGION"/>
    <property type="match status" value="1"/>
</dbReference>
<protein>
    <recommendedName>
        <fullName evidence="3">dUTP diphosphatase</fullName>
        <ecNumber evidence="3">3.6.1.23</ecNumber>
    </recommendedName>
</protein>
<dbReference type="Proteomes" id="UP001642464">
    <property type="component" value="Unassembled WGS sequence"/>
</dbReference>
<dbReference type="NCBIfam" id="NF001862">
    <property type="entry name" value="PRK00601.1"/>
    <property type="match status" value="2"/>
</dbReference>
<feature type="domain" description="dUTPase-like" evidence="8">
    <location>
        <begin position="537"/>
        <end position="655"/>
    </location>
</feature>
<evidence type="ECO:0000256" key="6">
    <source>
        <dbReference type="PROSITE-ProRule" id="PRU00023"/>
    </source>
</evidence>
<dbReference type="InterPro" id="IPR029054">
    <property type="entry name" value="dUTPase-like"/>
</dbReference>
<comment type="caution">
    <text evidence="9">The sequence shown here is derived from an EMBL/GenBank/DDBJ whole genome shotgun (WGS) entry which is preliminary data.</text>
</comment>
<comment type="similarity">
    <text evidence="2">Belongs to the dUTPase family.</text>
</comment>
<evidence type="ECO:0000256" key="1">
    <source>
        <dbReference type="ARBA" id="ARBA00005142"/>
    </source>
</evidence>
<dbReference type="InterPro" id="IPR036770">
    <property type="entry name" value="Ankyrin_rpt-contain_sf"/>
</dbReference>
<accession>A0ABP0REL7</accession>
<dbReference type="InterPro" id="IPR008181">
    <property type="entry name" value="dUTPase"/>
</dbReference>
<keyword evidence="6" id="KW-0040">ANK repeat</keyword>
<dbReference type="NCBIfam" id="TIGR00576">
    <property type="entry name" value="dut"/>
    <property type="match status" value="2"/>
</dbReference>
<feature type="domain" description="dUTPase-like" evidence="8">
    <location>
        <begin position="669"/>
        <end position="795"/>
    </location>
</feature>
<dbReference type="SUPFAM" id="SSF48403">
    <property type="entry name" value="Ankyrin repeat"/>
    <property type="match status" value="1"/>
</dbReference>
<dbReference type="InterPro" id="IPR033704">
    <property type="entry name" value="dUTPase_trimeric"/>
</dbReference>
<organism evidence="9 10">
    <name type="scientific">Durusdinium trenchii</name>
    <dbReference type="NCBI Taxonomy" id="1381693"/>
    <lineage>
        <taxon>Eukaryota</taxon>
        <taxon>Sar</taxon>
        <taxon>Alveolata</taxon>
        <taxon>Dinophyceae</taxon>
        <taxon>Suessiales</taxon>
        <taxon>Symbiodiniaceae</taxon>
        <taxon>Durusdinium</taxon>
    </lineage>
</organism>
<evidence type="ECO:0000313" key="9">
    <source>
        <dbReference type="EMBL" id="CAK9098198.1"/>
    </source>
</evidence>
<dbReference type="InterPro" id="IPR002110">
    <property type="entry name" value="Ankyrin_rpt"/>
</dbReference>